<evidence type="ECO:0000313" key="6">
    <source>
        <dbReference type="Proteomes" id="UP000317839"/>
    </source>
</evidence>
<comment type="caution">
    <text evidence="5">The sequence shown here is derived from an EMBL/GenBank/DDBJ whole genome shotgun (WGS) entry which is preliminary data.</text>
</comment>
<dbReference type="PANTHER" id="PTHR40980:SF5">
    <property type="entry name" value="TONB-DEPENDENT RECEPTOR"/>
    <property type="match status" value="1"/>
</dbReference>
<dbReference type="Gene3D" id="2.170.130.10">
    <property type="entry name" value="TonB-dependent receptor, plug domain"/>
    <property type="match status" value="1"/>
</dbReference>
<dbReference type="InterPro" id="IPR012910">
    <property type="entry name" value="Plug_dom"/>
</dbReference>
<sequence>MAGGFSLGVNAAEAEAAEEDLQDIEMEETVVTGSRLQGSAQAVLGERKDQAFVADILGSEQISRTGDGDAASALRRVTGLTLVDGKFIYIRGLGERYSSTLLNAASVPSPDPTRSVLPLDLFPSSVIESLSVQKSYSPDLPAYFAGGNVNIRTKSIPNESIFKIGGKLGYNFDNEKSPWYAGGGDDSIGSDDGTRELPAAFEQAFQAGDISTLSGPESVALLGTLNRDISARAESVDPDIGFNVTFGDKIDVADESQFGFLAAVSYKNEWQVGNERNVNNLASSGGQIRINEFADGASTEHEVKWSGLLNFGYDFDANHSFEFNNIYLKDTKDRLRDRQFENTNTINEPDESRRKVDILYEERELFSNQLKGRHNFPEWYNVGVDWYYSRSETERFAPGGFETTFRLDRAGSGFTSQLARDINTTYSFQKLDDEVENWGGNVSIPFYFDDWNLELKAGVDFIDKQRNAENIGITVQTFSIPAQFLPGSDFSQIFSDGNLSQADFTVRLDDTTADGDKYIAATLNDAYYFMASAEIGAEWRVTGGLRYEDFRQVSVPFQPHSNFFSVEGEEIAELPLAEDDVFGSFAVTYSIDSEMQLRFNVSQTTIRPDFRDVSTSFYIDPLTEFLVRGSTSLQGSDIDNFDFRWEWYMETGENLSVAFFYKDITNPIEQIELPSATEGAPQLLTANASDGEVFGLEVEFLKDFSFLGDEYANFFASGNFTVSESEVNICSDNDPNTLCLFEEQLKEALNTTESVTSVITNNSRRLIGHSEWVVNLQLGWDSLDGEHAATLVYNVFGPRIIVPGVNGFEDAEELSFDSLDAVYTWYPTYDSTFKVKLKNILDEEKTIRQEGVDILRETVGTEFSVEYSHEF</sequence>
<dbReference type="EMBL" id="VIKR01000005">
    <property type="protein sequence ID" value="TQV72424.1"/>
    <property type="molecule type" value="Genomic_DNA"/>
</dbReference>
<dbReference type="AlphaFoldDB" id="A0A545T5C6"/>
<evidence type="ECO:0000313" key="5">
    <source>
        <dbReference type="EMBL" id="TQV72424.1"/>
    </source>
</evidence>
<keyword evidence="5" id="KW-0675">Receptor</keyword>
<evidence type="ECO:0000256" key="2">
    <source>
        <dbReference type="ARBA" id="ARBA00023136"/>
    </source>
</evidence>
<dbReference type="InterPro" id="IPR037066">
    <property type="entry name" value="Plug_dom_sf"/>
</dbReference>
<keyword evidence="6" id="KW-1185">Reference proteome</keyword>
<accession>A0A545T5C6</accession>
<comment type="subcellular location">
    <subcellularLocation>
        <location evidence="1">Cell outer membrane</location>
    </subcellularLocation>
</comment>
<keyword evidence="3" id="KW-0998">Cell outer membrane</keyword>
<dbReference type="OrthoDB" id="9768470at2"/>
<dbReference type="SUPFAM" id="SSF56935">
    <property type="entry name" value="Porins"/>
    <property type="match status" value="1"/>
</dbReference>
<dbReference type="Proteomes" id="UP000317839">
    <property type="component" value="Unassembled WGS sequence"/>
</dbReference>
<protein>
    <submittedName>
        <fullName evidence="5">TonB-dependent receptor</fullName>
    </submittedName>
</protein>
<name>A0A545T5C6_9GAMM</name>
<dbReference type="GO" id="GO:0009279">
    <property type="term" value="C:cell outer membrane"/>
    <property type="evidence" value="ECO:0007669"/>
    <property type="project" value="UniProtKB-SubCell"/>
</dbReference>
<evidence type="ECO:0000256" key="1">
    <source>
        <dbReference type="ARBA" id="ARBA00004442"/>
    </source>
</evidence>
<dbReference type="InterPro" id="IPR036942">
    <property type="entry name" value="Beta-barrel_TonB_sf"/>
</dbReference>
<reference evidence="5 6" key="1">
    <citation type="submission" date="2019-06" db="EMBL/GenBank/DDBJ databases">
        <title>Draft genome of Aliikangiella marina GYP-15.</title>
        <authorList>
            <person name="Wang G."/>
        </authorList>
    </citation>
    <scope>NUCLEOTIDE SEQUENCE [LARGE SCALE GENOMIC DNA]</scope>
    <source>
        <strain evidence="5 6">GYP-15</strain>
    </source>
</reference>
<dbReference type="Gene3D" id="2.40.170.20">
    <property type="entry name" value="TonB-dependent receptor, beta-barrel domain"/>
    <property type="match status" value="1"/>
</dbReference>
<evidence type="ECO:0000259" key="4">
    <source>
        <dbReference type="Pfam" id="PF07715"/>
    </source>
</evidence>
<dbReference type="Pfam" id="PF07715">
    <property type="entry name" value="Plug"/>
    <property type="match status" value="1"/>
</dbReference>
<dbReference type="PANTHER" id="PTHR40980">
    <property type="entry name" value="PLUG DOMAIN-CONTAINING PROTEIN"/>
    <property type="match status" value="1"/>
</dbReference>
<organism evidence="5 6">
    <name type="scientific">Aliikangiella marina</name>
    <dbReference type="NCBI Taxonomy" id="1712262"/>
    <lineage>
        <taxon>Bacteria</taxon>
        <taxon>Pseudomonadati</taxon>
        <taxon>Pseudomonadota</taxon>
        <taxon>Gammaproteobacteria</taxon>
        <taxon>Oceanospirillales</taxon>
        <taxon>Pleioneaceae</taxon>
        <taxon>Aliikangiella</taxon>
    </lineage>
</organism>
<proteinExistence type="predicted"/>
<gene>
    <name evidence="5" type="ORF">FLL45_18240</name>
</gene>
<feature type="domain" description="TonB-dependent receptor plug" evidence="4">
    <location>
        <begin position="48"/>
        <end position="136"/>
    </location>
</feature>
<keyword evidence="2" id="KW-0472">Membrane</keyword>
<evidence type="ECO:0000256" key="3">
    <source>
        <dbReference type="ARBA" id="ARBA00023237"/>
    </source>
</evidence>